<keyword evidence="3" id="KW-1185">Reference proteome</keyword>
<sequence length="89" mass="10299">MKKQSDLSRLMGYAENYRYFTYASWVLSAVSALVALVPFVYIWKILRDVLNAAPDYAQAVNIPHGVSCHLTQRSGYERPMFRRTVLHDM</sequence>
<comment type="caution">
    <text evidence="2">The sequence shown here is derived from an EMBL/GenBank/DDBJ whole genome shotgun (WGS) entry which is preliminary data.</text>
</comment>
<gene>
    <name evidence="2" type="ORF">WMO44_00035</name>
</gene>
<dbReference type="Proteomes" id="UP001457197">
    <property type="component" value="Unassembled WGS sequence"/>
</dbReference>
<reference evidence="2 3" key="1">
    <citation type="submission" date="2024-03" db="EMBL/GenBank/DDBJ databases">
        <title>Human intestinal bacterial collection.</title>
        <authorList>
            <person name="Pauvert C."/>
            <person name="Hitch T.C.A."/>
            <person name="Clavel T."/>
        </authorList>
    </citation>
    <scope>NUCLEOTIDE SEQUENCE [LARGE SCALE GENOMIC DNA]</scope>
    <source>
        <strain evidence="2 3">CLA-AA-H175</strain>
    </source>
</reference>
<dbReference type="EMBL" id="JBBMEO010000001">
    <property type="protein sequence ID" value="MEQ2360540.1"/>
    <property type="molecule type" value="Genomic_DNA"/>
</dbReference>
<keyword evidence="1" id="KW-0812">Transmembrane</keyword>
<protein>
    <submittedName>
        <fullName evidence="2">Uncharacterized protein</fullName>
    </submittedName>
</protein>
<name>A0ABV1AS73_9FIRM</name>
<feature type="transmembrane region" description="Helical" evidence="1">
    <location>
        <begin position="20"/>
        <end position="43"/>
    </location>
</feature>
<organism evidence="2 3">
    <name type="scientific">Faecalibacterium tardum</name>
    <dbReference type="NCBI Taxonomy" id="3133156"/>
    <lineage>
        <taxon>Bacteria</taxon>
        <taxon>Bacillati</taxon>
        <taxon>Bacillota</taxon>
        <taxon>Clostridia</taxon>
        <taxon>Eubacteriales</taxon>
        <taxon>Oscillospiraceae</taxon>
        <taxon>Faecalibacterium</taxon>
    </lineage>
</organism>
<evidence type="ECO:0000313" key="3">
    <source>
        <dbReference type="Proteomes" id="UP001457197"/>
    </source>
</evidence>
<accession>A0ABV1AS73</accession>
<evidence type="ECO:0000256" key="1">
    <source>
        <dbReference type="SAM" id="Phobius"/>
    </source>
</evidence>
<proteinExistence type="predicted"/>
<evidence type="ECO:0000313" key="2">
    <source>
        <dbReference type="EMBL" id="MEQ2360540.1"/>
    </source>
</evidence>
<keyword evidence="1" id="KW-0472">Membrane</keyword>
<keyword evidence="1" id="KW-1133">Transmembrane helix</keyword>
<dbReference type="RefSeq" id="WP_349151603.1">
    <property type="nucleotide sequence ID" value="NZ_JBBMEO010000001.1"/>
</dbReference>